<sequence>MTGRSSTTCTLGDITVEASPDPDRPVRIHLPQTDLTREQALHLHLVLGAHLAQTMRATPVRSTDG</sequence>
<organism evidence="2 3">
    <name type="scientific">Embleya scabrispora</name>
    <dbReference type="NCBI Taxonomy" id="159449"/>
    <lineage>
        <taxon>Bacteria</taxon>
        <taxon>Bacillati</taxon>
        <taxon>Actinomycetota</taxon>
        <taxon>Actinomycetes</taxon>
        <taxon>Kitasatosporales</taxon>
        <taxon>Streptomycetaceae</taxon>
        <taxon>Embleya</taxon>
    </lineage>
</organism>
<evidence type="ECO:0000256" key="1">
    <source>
        <dbReference type="SAM" id="MobiDB-lite"/>
    </source>
</evidence>
<dbReference type="EMBL" id="MWQN01000001">
    <property type="protein sequence ID" value="OPC81798.1"/>
    <property type="molecule type" value="Genomic_DNA"/>
</dbReference>
<proteinExistence type="predicted"/>
<feature type="compositionally biased region" description="Polar residues" evidence="1">
    <location>
        <begin position="1"/>
        <end position="10"/>
    </location>
</feature>
<dbReference type="AlphaFoldDB" id="A0A1T3NY93"/>
<dbReference type="RefSeq" id="WP_078976071.1">
    <property type="nucleotide sequence ID" value="NZ_MWQN01000001.1"/>
</dbReference>
<protein>
    <submittedName>
        <fullName evidence="2">Uncharacterized protein</fullName>
    </submittedName>
</protein>
<comment type="caution">
    <text evidence="2">The sequence shown here is derived from an EMBL/GenBank/DDBJ whole genome shotgun (WGS) entry which is preliminary data.</text>
</comment>
<dbReference type="STRING" id="159449.B4N89_13410"/>
<name>A0A1T3NY93_9ACTN</name>
<reference evidence="2 3" key="1">
    <citation type="submission" date="2017-03" db="EMBL/GenBank/DDBJ databases">
        <title>Draft genome sequence of Streptomyces scabrisporus NF3, endophyte isolated from Amphipterygium adstringens.</title>
        <authorList>
            <person name="Vazquez M."/>
            <person name="Ceapa C.D."/>
            <person name="Rodriguez Luna D."/>
            <person name="Sanchez Esquivel S."/>
        </authorList>
    </citation>
    <scope>NUCLEOTIDE SEQUENCE [LARGE SCALE GENOMIC DNA]</scope>
    <source>
        <strain evidence="2 3">NF3</strain>
    </source>
</reference>
<dbReference type="Proteomes" id="UP000190037">
    <property type="component" value="Unassembled WGS sequence"/>
</dbReference>
<gene>
    <name evidence="2" type="ORF">B4N89_13410</name>
</gene>
<feature type="region of interest" description="Disordered" evidence="1">
    <location>
        <begin position="1"/>
        <end position="25"/>
    </location>
</feature>
<evidence type="ECO:0000313" key="2">
    <source>
        <dbReference type="EMBL" id="OPC81798.1"/>
    </source>
</evidence>
<evidence type="ECO:0000313" key="3">
    <source>
        <dbReference type="Proteomes" id="UP000190037"/>
    </source>
</evidence>
<keyword evidence="3" id="KW-1185">Reference proteome</keyword>
<accession>A0A1T3NY93</accession>